<keyword evidence="2" id="KW-1133">Transmembrane helix</keyword>
<protein>
    <recommendedName>
        <fullName evidence="6">WD40 repeat domain-containing protein</fullName>
    </recommendedName>
</protein>
<keyword evidence="2" id="KW-0812">Transmembrane</keyword>
<dbReference type="Proteomes" id="UP000487268">
    <property type="component" value="Unassembled WGS sequence"/>
</dbReference>
<sequence>MEMVASRRLCGVTALGQGVAFALMAAAPAMAAPDPAATSTPVPAGVFRAALASPAALVPGAAHADAWWTFEPGKGRVYALGADGRTTAAFTAPGVPRVSALAVARGDGGGGTLVFGDLEGAKDTVTLYRAAEPANLAGGKLAVKAYKVRFPDGVHNGGVLAADPAEGRVYLITRGTNAAGVYALPAALGQQADNRLTRVRRLPFAVRGAAFTPDGRLVLRTPDAVRVLGGVRDRVTHVLRFTGSGAAFGVTADGRRALVADAGARPRLRAVALPGASRQASRDPQEPAPAPVPLADRQPQPIDLPERSGLPGGLLGTGALAGLVLLGVLGGVSYLHGRRHGG</sequence>
<evidence type="ECO:0008006" key="6">
    <source>
        <dbReference type="Google" id="ProtNLM"/>
    </source>
</evidence>
<keyword evidence="2" id="KW-0472">Membrane</keyword>
<keyword evidence="5" id="KW-1185">Reference proteome</keyword>
<dbReference type="SUPFAM" id="SSF50956">
    <property type="entry name" value="Thermostable phytase (3-phytase)"/>
    <property type="match status" value="1"/>
</dbReference>
<dbReference type="InterPro" id="IPR015943">
    <property type="entry name" value="WD40/YVTN_repeat-like_dom_sf"/>
</dbReference>
<comment type="caution">
    <text evidence="4">The sequence shown here is derived from an EMBL/GenBank/DDBJ whole genome shotgun (WGS) entry which is preliminary data.</text>
</comment>
<dbReference type="AlphaFoldDB" id="A0A7K0BS37"/>
<evidence type="ECO:0000313" key="5">
    <source>
        <dbReference type="Proteomes" id="UP000487268"/>
    </source>
</evidence>
<keyword evidence="3" id="KW-0732">Signal</keyword>
<feature type="chain" id="PRO_5029475249" description="WD40 repeat domain-containing protein" evidence="3">
    <location>
        <begin position="32"/>
        <end position="342"/>
    </location>
</feature>
<evidence type="ECO:0000256" key="2">
    <source>
        <dbReference type="SAM" id="Phobius"/>
    </source>
</evidence>
<name>A0A7K0BS37_9ACTN</name>
<feature type="region of interest" description="Disordered" evidence="1">
    <location>
        <begin position="274"/>
        <end position="309"/>
    </location>
</feature>
<gene>
    <name evidence="4" type="ORF">ACRB68_20560</name>
</gene>
<organism evidence="4 5">
    <name type="scientific">Actinomadura macrotermitis</name>
    <dbReference type="NCBI Taxonomy" id="2585200"/>
    <lineage>
        <taxon>Bacteria</taxon>
        <taxon>Bacillati</taxon>
        <taxon>Actinomycetota</taxon>
        <taxon>Actinomycetes</taxon>
        <taxon>Streptosporangiales</taxon>
        <taxon>Thermomonosporaceae</taxon>
        <taxon>Actinomadura</taxon>
    </lineage>
</organism>
<proteinExistence type="predicted"/>
<reference evidence="4 5" key="1">
    <citation type="submission" date="2019-10" db="EMBL/GenBank/DDBJ databases">
        <title>Actinomadura rubteroloni sp. nov. and Actinomadura macrotermitis sp. nov., isolated from the gut of fungus growing-termite Macrotermes natalensis.</title>
        <authorList>
            <person name="Benndorf R."/>
            <person name="Martin K."/>
            <person name="Kuefner M."/>
            <person name="De Beer W."/>
            <person name="Kaster A.-K."/>
            <person name="Vollmers J."/>
            <person name="Poulsen M."/>
            <person name="Beemelmanns C."/>
        </authorList>
    </citation>
    <scope>NUCLEOTIDE SEQUENCE [LARGE SCALE GENOMIC DNA]</scope>
    <source>
        <strain evidence="4 5">RB68</strain>
    </source>
</reference>
<feature type="signal peptide" evidence="3">
    <location>
        <begin position="1"/>
        <end position="31"/>
    </location>
</feature>
<evidence type="ECO:0000256" key="3">
    <source>
        <dbReference type="SAM" id="SignalP"/>
    </source>
</evidence>
<accession>A0A7K0BS37</accession>
<feature type="transmembrane region" description="Helical" evidence="2">
    <location>
        <begin position="314"/>
        <end position="335"/>
    </location>
</feature>
<dbReference type="EMBL" id="WEGH01000001">
    <property type="protein sequence ID" value="MQY04008.1"/>
    <property type="molecule type" value="Genomic_DNA"/>
</dbReference>
<dbReference type="Gene3D" id="2.130.10.10">
    <property type="entry name" value="YVTN repeat-like/Quinoprotein amine dehydrogenase"/>
    <property type="match status" value="1"/>
</dbReference>
<evidence type="ECO:0000313" key="4">
    <source>
        <dbReference type="EMBL" id="MQY04008.1"/>
    </source>
</evidence>
<evidence type="ECO:0000256" key="1">
    <source>
        <dbReference type="SAM" id="MobiDB-lite"/>
    </source>
</evidence>